<reference evidence="2" key="1">
    <citation type="journal article" date="2020" name="Stud. Mycol.">
        <title>101 Dothideomycetes genomes: a test case for predicting lifestyles and emergence of pathogens.</title>
        <authorList>
            <person name="Haridas S."/>
            <person name="Albert R."/>
            <person name="Binder M."/>
            <person name="Bloem J."/>
            <person name="Labutti K."/>
            <person name="Salamov A."/>
            <person name="Andreopoulos B."/>
            <person name="Baker S."/>
            <person name="Barry K."/>
            <person name="Bills G."/>
            <person name="Bluhm B."/>
            <person name="Cannon C."/>
            <person name="Castanera R."/>
            <person name="Culley D."/>
            <person name="Daum C."/>
            <person name="Ezra D."/>
            <person name="Gonzalez J."/>
            <person name="Henrissat B."/>
            <person name="Kuo A."/>
            <person name="Liang C."/>
            <person name="Lipzen A."/>
            <person name="Lutzoni F."/>
            <person name="Magnuson J."/>
            <person name="Mondo S."/>
            <person name="Nolan M."/>
            <person name="Ohm R."/>
            <person name="Pangilinan J."/>
            <person name="Park H.-J."/>
            <person name="Ramirez L."/>
            <person name="Alfaro M."/>
            <person name="Sun H."/>
            <person name="Tritt A."/>
            <person name="Yoshinaga Y."/>
            <person name="Zwiers L.-H."/>
            <person name="Turgeon B."/>
            <person name="Goodwin S."/>
            <person name="Spatafora J."/>
            <person name="Crous P."/>
            <person name="Grigoriev I."/>
        </authorList>
    </citation>
    <scope>NUCLEOTIDE SEQUENCE</scope>
    <source>
        <strain evidence="2">CBS 269.34</strain>
    </source>
</reference>
<feature type="compositionally biased region" description="Basic residues" evidence="1">
    <location>
        <begin position="1"/>
        <end position="10"/>
    </location>
</feature>
<name>A0A6A6QBS3_9PEZI</name>
<feature type="region of interest" description="Disordered" evidence="1">
    <location>
        <begin position="1"/>
        <end position="27"/>
    </location>
</feature>
<proteinExistence type="predicted"/>
<protein>
    <submittedName>
        <fullName evidence="2">Uncharacterized protein</fullName>
    </submittedName>
</protein>
<gene>
    <name evidence="2" type="ORF">BU16DRAFT_566823</name>
</gene>
<sequence>MARRRKRQPRPKSPGLPTRAAAGTPSQAPFTIAADAAQFGIALALGFSAEERDLLAPLDPESEEARARALWEELFPASTTLAVDASLSGIAPALATPAVVKGLSGFSPAMRTPAAVADHFGAAPALATPAVVEGLSGVSPAMSTLAAFADHFGAAPDPSASTGALTHAMEETRSSATHQGTRAHSPLAARGSVIEQARHLSFRELDVPGTPHRPLRLNLDVPFSAPPRTLALALAMSPIRTTARHEELGITVAV</sequence>
<dbReference type="EMBL" id="MU004198">
    <property type="protein sequence ID" value="KAF2489722.1"/>
    <property type="molecule type" value="Genomic_DNA"/>
</dbReference>
<dbReference type="Proteomes" id="UP000799750">
    <property type="component" value="Unassembled WGS sequence"/>
</dbReference>
<evidence type="ECO:0000313" key="2">
    <source>
        <dbReference type="EMBL" id="KAF2489722.1"/>
    </source>
</evidence>
<dbReference type="AlphaFoldDB" id="A0A6A6QBS3"/>
<keyword evidence="3" id="KW-1185">Reference proteome</keyword>
<accession>A0A6A6QBS3</accession>
<evidence type="ECO:0000256" key="1">
    <source>
        <dbReference type="SAM" id="MobiDB-lite"/>
    </source>
</evidence>
<evidence type="ECO:0000313" key="3">
    <source>
        <dbReference type="Proteomes" id="UP000799750"/>
    </source>
</evidence>
<organism evidence="2 3">
    <name type="scientific">Lophium mytilinum</name>
    <dbReference type="NCBI Taxonomy" id="390894"/>
    <lineage>
        <taxon>Eukaryota</taxon>
        <taxon>Fungi</taxon>
        <taxon>Dikarya</taxon>
        <taxon>Ascomycota</taxon>
        <taxon>Pezizomycotina</taxon>
        <taxon>Dothideomycetes</taxon>
        <taxon>Pleosporomycetidae</taxon>
        <taxon>Mytilinidiales</taxon>
        <taxon>Mytilinidiaceae</taxon>
        <taxon>Lophium</taxon>
    </lineage>
</organism>